<dbReference type="RefSeq" id="WP_156356647.1">
    <property type="nucleotide sequence ID" value="NZ_CAMIIC010000010.1"/>
</dbReference>
<dbReference type="GeneID" id="300411194"/>
<evidence type="ECO:0000313" key="1">
    <source>
        <dbReference type="EMBL" id="MBG6289340.1"/>
    </source>
</evidence>
<reference evidence="2 3" key="1">
    <citation type="submission" date="2020-02" db="EMBL/GenBank/DDBJ databases">
        <title>Integrative conjugative elements (ICEs) and plasmids drive adaptation of Pseudomonas nitroreducens strain HBP1 to wastewater environment.</title>
        <authorList>
            <person name="Sentchilo V."/>
            <person name="Carraro N."/>
            <person name="Bertelli C."/>
            <person name="van der Meer J.R."/>
        </authorList>
    </citation>
    <scope>NUCLEOTIDE SEQUENCE [LARGE SCALE GENOMIC DNA]</scope>
    <source>
        <strain evidence="2 3">HBP1</strain>
    </source>
</reference>
<evidence type="ECO:0000313" key="2">
    <source>
        <dbReference type="EMBL" id="QIE84728.1"/>
    </source>
</evidence>
<organism evidence="2 3">
    <name type="scientific">Pseudomonas nitroreducens</name>
    <dbReference type="NCBI Taxonomy" id="46680"/>
    <lineage>
        <taxon>Bacteria</taxon>
        <taxon>Pseudomonadati</taxon>
        <taxon>Pseudomonadota</taxon>
        <taxon>Gammaproteobacteria</taxon>
        <taxon>Pseudomonadales</taxon>
        <taxon>Pseudomonadaceae</taxon>
        <taxon>Pseudomonas</taxon>
    </lineage>
</organism>
<accession>A0A6G6INP5</accession>
<dbReference type="EMBL" id="JADTFC010000046">
    <property type="protein sequence ID" value="MBG6289340.1"/>
    <property type="molecule type" value="Genomic_DNA"/>
</dbReference>
<keyword evidence="4" id="KW-1185">Reference proteome</keyword>
<evidence type="ECO:0008006" key="5">
    <source>
        <dbReference type="Google" id="ProtNLM"/>
    </source>
</evidence>
<reference evidence="1 4" key="2">
    <citation type="submission" date="2020-11" db="EMBL/GenBank/DDBJ databases">
        <title>Enhanced detection system for hospital associated transmission using whole genome sequencing surveillance.</title>
        <authorList>
            <person name="Harrison L.H."/>
            <person name="Van Tyne D."/>
            <person name="Marsh J.W."/>
            <person name="Griffith M.P."/>
            <person name="Snyder D.J."/>
            <person name="Cooper V.S."/>
            <person name="Mustapha M."/>
        </authorList>
    </citation>
    <scope>NUCLEOTIDE SEQUENCE [LARGE SCALE GENOMIC DNA]</scope>
    <source>
        <strain evidence="1 4">PSA00705</strain>
    </source>
</reference>
<dbReference type="KEGG" id="pnt:G5B91_07600"/>
<name>A0A6G6INP5_PSENT</name>
<proteinExistence type="predicted"/>
<dbReference type="Proteomes" id="UP000608450">
    <property type="component" value="Unassembled WGS sequence"/>
</dbReference>
<evidence type="ECO:0000313" key="3">
    <source>
        <dbReference type="Proteomes" id="UP000501063"/>
    </source>
</evidence>
<evidence type="ECO:0000313" key="4">
    <source>
        <dbReference type="Proteomes" id="UP000608450"/>
    </source>
</evidence>
<dbReference type="EMBL" id="CP049140">
    <property type="protein sequence ID" value="QIE84728.1"/>
    <property type="molecule type" value="Genomic_DNA"/>
</dbReference>
<sequence length="55" mass="6528">MRRFFAAVLMILPLTGCVVYEHDHDRGGWRDRPHYYRPAPPPPAYYGGPYQGWHR</sequence>
<dbReference type="AlphaFoldDB" id="A0A6G6INP5"/>
<protein>
    <recommendedName>
        <fullName evidence="5">Lipoprotein</fullName>
    </recommendedName>
</protein>
<gene>
    <name evidence="2" type="ORF">G5B91_07600</name>
    <name evidence="1" type="ORF">I5I61_17960</name>
</gene>
<dbReference type="Proteomes" id="UP000501063">
    <property type="component" value="Chromosome"/>
</dbReference>